<sequence>MPLHKHVPLIKFLGPRSLLPAHKPAAAAAAAPAAAPVVRTAPGRFEYSSRSEMPKRFWAKEFRPVEIDAIDSGGADVILTGA</sequence>
<dbReference type="EMBL" id="KZ997587">
    <property type="protein sequence ID" value="RKO87221.1"/>
    <property type="molecule type" value="Genomic_DNA"/>
</dbReference>
<comment type="similarity">
    <text evidence="3">Belongs to the alpha-ketoglutarate dehydrogenase component 4 family.</text>
</comment>
<keyword evidence="2" id="KW-0496">Mitochondrion</keyword>
<comment type="subcellular location">
    <subcellularLocation>
        <location evidence="1">Mitochondrion</location>
    </subcellularLocation>
</comment>
<organism evidence="4 5">
    <name type="scientific">Blyttiomyces helicus</name>
    <dbReference type="NCBI Taxonomy" id="388810"/>
    <lineage>
        <taxon>Eukaryota</taxon>
        <taxon>Fungi</taxon>
        <taxon>Fungi incertae sedis</taxon>
        <taxon>Chytridiomycota</taxon>
        <taxon>Chytridiomycota incertae sedis</taxon>
        <taxon>Chytridiomycetes</taxon>
        <taxon>Chytridiomycetes incertae sedis</taxon>
        <taxon>Blyttiomyces</taxon>
    </lineage>
</organism>
<reference evidence="5" key="1">
    <citation type="journal article" date="2018" name="Nat. Microbiol.">
        <title>Leveraging single-cell genomics to expand the fungal tree of life.</title>
        <authorList>
            <person name="Ahrendt S.R."/>
            <person name="Quandt C.A."/>
            <person name="Ciobanu D."/>
            <person name="Clum A."/>
            <person name="Salamov A."/>
            <person name="Andreopoulos B."/>
            <person name="Cheng J.F."/>
            <person name="Woyke T."/>
            <person name="Pelin A."/>
            <person name="Henrissat B."/>
            <person name="Reynolds N.K."/>
            <person name="Benny G.L."/>
            <person name="Smith M.E."/>
            <person name="James T.Y."/>
            <person name="Grigoriev I.V."/>
        </authorList>
    </citation>
    <scope>NUCLEOTIDE SEQUENCE [LARGE SCALE GENOMIC DNA]</scope>
</reference>
<name>A0A4P9W4E5_9FUNG</name>
<dbReference type="GO" id="GO:0006103">
    <property type="term" value="P:2-oxoglutarate metabolic process"/>
    <property type="evidence" value="ECO:0007669"/>
    <property type="project" value="InterPro"/>
</dbReference>
<evidence type="ECO:0000256" key="1">
    <source>
        <dbReference type="ARBA" id="ARBA00004173"/>
    </source>
</evidence>
<evidence type="ECO:0000256" key="2">
    <source>
        <dbReference type="ARBA" id="ARBA00023128"/>
    </source>
</evidence>
<dbReference type="AlphaFoldDB" id="A0A4P9W4E5"/>
<evidence type="ECO:0000313" key="4">
    <source>
        <dbReference type="EMBL" id="RKO87221.1"/>
    </source>
</evidence>
<proteinExistence type="inferred from homology"/>
<dbReference type="Proteomes" id="UP000269721">
    <property type="component" value="Unassembled WGS sequence"/>
</dbReference>
<dbReference type="Pfam" id="PF10937">
    <property type="entry name" value="Kgd4-YMR31"/>
    <property type="match status" value="1"/>
</dbReference>
<protein>
    <submittedName>
        <fullName evidence="4">Uncharacterized protein</fullName>
    </submittedName>
</protein>
<dbReference type="OrthoDB" id="2116030at2759"/>
<gene>
    <name evidence="4" type="ORF">BDK51DRAFT_53188</name>
</gene>
<keyword evidence="5" id="KW-1185">Reference proteome</keyword>
<evidence type="ECO:0000256" key="3">
    <source>
        <dbReference type="ARBA" id="ARBA00043970"/>
    </source>
</evidence>
<dbReference type="GO" id="GO:0005739">
    <property type="term" value="C:mitochondrion"/>
    <property type="evidence" value="ECO:0007669"/>
    <property type="project" value="UniProtKB-SubCell"/>
</dbReference>
<dbReference type="InterPro" id="IPR020373">
    <property type="entry name" value="Kgd4/YMR-31"/>
</dbReference>
<evidence type="ECO:0000313" key="5">
    <source>
        <dbReference type="Proteomes" id="UP000269721"/>
    </source>
</evidence>
<accession>A0A4P9W4E5</accession>